<feature type="compositionally biased region" description="Low complexity" evidence="2">
    <location>
        <begin position="749"/>
        <end position="771"/>
    </location>
</feature>
<dbReference type="Pfam" id="PF04082">
    <property type="entry name" value="Fungal_trans"/>
    <property type="match status" value="1"/>
</dbReference>
<reference evidence="4 5" key="1">
    <citation type="submission" date="2024-02" db="EMBL/GenBank/DDBJ databases">
        <title>A draft genome for the cacao thread blight pathogen Marasmius crinis-equi.</title>
        <authorList>
            <person name="Cohen S.P."/>
            <person name="Baruah I.K."/>
            <person name="Amoako-Attah I."/>
            <person name="Bukari Y."/>
            <person name="Meinhardt L.W."/>
            <person name="Bailey B.A."/>
        </authorList>
    </citation>
    <scope>NUCLEOTIDE SEQUENCE [LARGE SCALE GENOMIC DNA]</scope>
    <source>
        <strain evidence="4 5">GH-76</strain>
    </source>
</reference>
<evidence type="ECO:0000256" key="1">
    <source>
        <dbReference type="ARBA" id="ARBA00023242"/>
    </source>
</evidence>
<dbReference type="EMBL" id="JBAHYK010000231">
    <property type="protein sequence ID" value="KAL0576320.1"/>
    <property type="molecule type" value="Genomic_DNA"/>
</dbReference>
<feature type="compositionally biased region" description="Polar residues" evidence="2">
    <location>
        <begin position="571"/>
        <end position="587"/>
    </location>
</feature>
<feature type="compositionally biased region" description="Low complexity" evidence="2">
    <location>
        <begin position="588"/>
        <end position="597"/>
    </location>
</feature>
<keyword evidence="1" id="KW-0539">Nucleus</keyword>
<sequence length="805" mass="89677">MFLREEEGRDRAMGAGGKKFAVTVLESQEPNVRIVSPETSIVHMSKILSYVEALESRVKKMENFIRQFKEDAPSGTSLNNASEAQREKFFDACISLMAQWDADLPETQGDKDLWEEETAELEFSGKLAKTYEGGRFLGRSSEVMLIRTVVDYKTGRPMDLLEVSPSMLGRPEYWEPGPWETVPSQFASFSFPSEDLLRDLTEIYFKNINILLPLLHRPTFERQVNGGLHNENSMFGAVVLLLSAMYLRGSWSPQSTWNVAGVGVRLAVDIGAHRRPVSERPTVEDELLKRAFWTLLCMDISSSATLGKPVAIHDEDFDQLLPVECDDEYWENPDPELAFKQPPGTTSSVTYFNCLIKLMRLLSMVLRIIYTSRKHELISGFTGPQWEQRAVAMFDSSLNQWVESLPPHLRWDPGRKDDVFFNQSAMLYTHYYQLQIFVHRPFIAPNKQRSVTFPSLAICTNAARSCSHVVEVLRRRKGFALPFTVAPAFTCGIILLLNIWGGKRSGWSSDPDKEMAEVHKCMKAARDCEERWYGAGQMWDIMFQLASVGELPVPARSPSSVLSDELGDSPKSGTSNSPTMMTQGIFTSSPIPSSSIPHDPNATPTIRSHSSPMADPAHMNSHFASRSQASQGFEHQQYFSLPMRSDELGRLPVHGQLNYASGAPSNQPGQTKLDQGGGSGGPSYWFTPMCTPGGSDPMENVFASEASVLINDLGLPVNYPNLVDVDFFGGSFANGSGSEGGTGHMAGAYQHQHQQHPQHQPQYQHQQNQSHQHYHRHQQPVSSPNSGSWPGPSQSASTSTPPGYM</sequence>
<feature type="region of interest" description="Disordered" evidence="2">
    <location>
        <begin position="656"/>
        <end position="690"/>
    </location>
</feature>
<evidence type="ECO:0000259" key="3">
    <source>
        <dbReference type="SMART" id="SM00906"/>
    </source>
</evidence>
<evidence type="ECO:0000313" key="4">
    <source>
        <dbReference type="EMBL" id="KAL0576320.1"/>
    </source>
</evidence>
<feature type="compositionally biased region" description="Polar residues" evidence="2">
    <location>
        <begin position="796"/>
        <end position="805"/>
    </location>
</feature>
<dbReference type="Proteomes" id="UP001465976">
    <property type="component" value="Unassembled WGS sequence"/>
</dbReference>
<dbReference type="InterPro" id="IPR007219">
    <property type="entry name" value="XnlR_reg_dom"/>
</dbReference>
<dbReference type="CDD" id="cd12148">
    <property type="entry name" value="fungal_TF_MHR"/>
    <property type="match status" value="1"/>
</dbReference>
<evidence type="ECO:0000313" key="5">
    <source>
        <dbReference type="Proteomes" id="UP001465976"/>
    </source>
</evidence>
<dbReference type="SMART" id="SM00906">
    <property type="entry name" value="Fungal_trans"/>
    <property type="match status" value="1"/>
</dbReference>
<feature type="region of interest" description="Disordered" evidence="2">
    <location>
        <begin position="554"/>
        <end position="627"/>
    </location>
</feature>
<accession>A0ABR3FLP3</accession>
<feature type="compositionally biased region" description="Polar residues" evidence="2">
    <location>
        <begin position="663"/>
        <end position="673"/>
    </location>
</feature>
<dbReference type="PANTHER" id="PTHR46910:SF38">
    <property type="entry name" value="ZN(2)-C6 FUNGAL-TYPE DOMAIN-CONTAINING PROTEIN"/>
    <property type="match status" value="1"/>
</dbReference>
<gene>
    <name evidence="4" type="primary">GIN1_7</name>
    <name evidence="4" type="ORF">V5O48_005669</name>
</gene>
<proteinExistence type="predicted"/>
<evidence type="ECO:0000256" key="2">
    <source>
        <dbReference type="SAM" id="MobiDB-lite"/>
    </source>
</evidence>
<dbReference type="InterPro" id="IPR050987">
    <property type="entry name" value="AtrR-like"/>
</dbReference>
<name>A0ABR3FLP3_9AGAR</name>
<feature type="compositionally biased region" description="Low complexity" evidence="2">
    <location>
        <begin position="779"/>
        <end position="795"/>
    </location>
</feature>
<dbReference type="PANTHER" id="PTHR46910">
    <property type="entry name" value="TRANSCRIPTION FACTOR PDR1"/>
    <property type="match status" value="1"/>
</dbReference>
<organism evidence="4 5">
    <name type="scientific">Marasmius crinis-equi</name>
    <dbReference type="NCBI Taxonomy" id="585013"/>
    <lineage>
        <taxon>Eukaryota</taxon>
        <taxon>Fungi</taxon>
        <taxon>Dikarya</taxon>
        <taxon>Basidiomycota</taxon>
        <taxon>Agaricomycotina</taxon>
        <taxon>Agaricomycetes</taxon>
        <taxon>Agaricomycetidae</taxon>
        <taxon>Agaricales</taxon>
        <taxon>Marasmiineae</taxon>
        <taxon>Marasmiaceae</taxon>
        <taxon>Marasmius</taxon>
    </lineage>
</organism>
<protein>
    <submittedName>
        <fullName evidence="4">Gypsy retrotransposon integrase-like protein 1</fullName>
    </submittedName>
</protein>
<feature type="compositionally biased region" description="Polar residues" evidence="2">
    <location>
        <begin position="602"/>
        <end position="611"/>
    </location>
</feature>
<feature type="region of interest" description="Disordered" evidence="2">
    <location>
        <begin position="738"/>
        <end position="805"/>
    </location>
</feature>
<keyword evidence="5" id="KW-1185">Reference proteome</keyword>
<comment type="caution">
    <text evidence="4">The sequence shown here is derived from an EMBL/GenBank/DDBJ whole genome shotgun (WGS) entry which is preliminary data.</text>
</comment>
<feature type="domain" description="Xylanolytic transcriptional activator regulatory" evidence="3">
    <location>
        <begin position="256"/>
        <end position="328"/>
    </location>
</feature>